<evidence type="ECO:0000313" key="1">
    <source>
        <dbReference type="EMBL" id="KIM24079.1"/>
    </source>
</evidence>
<dbReference type="Proteomes" id="UP000054097">
    <property type="component" value="Unassembled WGS sequence"/>
</dbReference>
<dbReference type="HOGENOM" id="CLU_2211598_0_0_1"/>
<organism evidence="1 2">
    <name type="scientific">Serendipita vermifera MAFF 305830</name>
    <dbReference type="NCBI Taxonomy" id="933852"/>
    <lineage>
        <taxon>Eukaryota</taxon>
        <taxon>Fungi</taxon>
        <taxon>Dikarya</taxon>
        <taxon>Basidiomycota</taxon>
        <taxon>Agaricomycotina</taxon>
        <taxon>Agaricomycetes</taxon>
        <taxon>Sebacinales</taxon>
        <taxon>Serendipitaceae</taxon>
        <taxon>Serendipita</taxon>
    </lineage>
</organism>
<dbReference type="EMBL" id="KN824328">
    <property type="protein sequence ID" value="KIM24079.1"/>
    <property type="molecule type" value="Genomic_DNA"/>
</dbReference>
<gene>
    <name evidence="1" type="ORF">M408DRAFT_11210</name>
</gene>
<reference evidence="2" key="2">
    <citation type="submission" date="2015-01" db="EMBL/GenBank/DDBJ databases">
        <title>Evolutionary Origins and Diversification of the Mycorrhizal Mutualists.</title>
        <authorList>
            <consortium name="DOE Joint Genome Institute"/>
            <consortium name="Mycorrhizal Genomics Consortium"/>
            <person name="Kohler A."/>
            <person name="Kuo A."/>
            <person name="Nagy L.G."/>
            <person name="Floudas D."/>
            <person name="Copeland A."/>
            <person name="Barry K.W."/>
            <person name="Cichocki N."/>
            <person name="Veneault-Fourrey C."/>
            <person name="LaButti K."/>
            <person name="Lindquist E.A."/>
            <person name="Lipzen A."/>
            <person name="Lundell T."/>
            <person name="Morin E."/>
            <person name="Murat C."/>
            <person name="Riley R."/>
            <person name="Ohm R."/>
            <person name="Sun H."/>
            <person name="Tunlid A."/>
            <person name="Henrissat B."/>
            <person name="Grigoriev I.V."/>
            <person name="Hibbett D.S."/>
            <person name="Martin F."/>
        </authorList>
    </citation>
    <scope>NUCLEOTIDE SEQUENCE [LARGE SCALE GENOMIC DNA]</scope>
    <source>
        <strain evidence="2">MAFF 305830</strain>
    </source>
</reference>
<keyword evidence="2" id="KW-1185">Reference proteome</keyword>
<protein>
    <submittedName>
        <fullName evidence="1">Uncharacterized protein</fullName>
    </submittedName>
</protein>
<accession>A0A0C3AVQ3</accession>
<evidence type="ECO:0000313" key="2">
    <source>
        <dbReference type="Proteomes" id="UP000054097"/>
    </source>
</evidence>
<reference evidence="1 2" key="1">
    <citation type="submission" date="2014-04" db="EMBL/GenBank/DDBJ databases">
        <authorList>
            <consortium name="DOE Joint Genome Institute"/>
            <person name="Kuo A."/>
            <person name="Zuccaro A."/>
            <person name="Kohler A."/>
            <person name="Nagy L.G."/>
            <person name="Floudas D."/>
            <person name="Copeland A."/>
            <person name="Barry K.W."/>
            <person name="Cichocki N."/>
            <person name="Veneault-Fourrey C."/>
            <person name="LaButti K."/>
            <person name="Lindquist E.A."/>
            <person name="Lipzen A."/>
            <person name="Lundell T."/>
            <person name="Morin E."/>
            <person name="Murat C."/>
            <person name="Sun H."/>
            <person name="Tunlid A."/>
            <person name="Henrissat B."/>
            <person name="Grigoriev I.V."/>
            <person name="Hibbett D.S."/>
            <person name="Martin F."/>
            <person name="Nordberg H.P."/>
            <person name="Cantor M.N."/>
            <person name="Hua S.X."/>
        </authorList>
    </citation>
    <scope>NUCLEOTIDE SEQUENCE [LARGE SCALE GENOMIC DNA]</scope>
    <source>
        <strain evidence="1 2">MAFF 305830</strain>
    </source>
</reference>
<dbReference type="AlphaFoldDB" id="A0A0C3AVQ3"/>
<sequence length="107" mass="12467">MWPHFFLWSEQVLEAATSPETFVRRLSEYVRNGLVSIVSEEDVKSEGQSQQYYTRLLDISPDQMKSFVQYNEDLNWTIIRGGTLIRPISDRLDWRGSEDLPALDAAR</sequence>
<proteinExistence type="predicted"/>
<name>A0A0C3AVQ3_SERVB</name>